<feature type="compositionally biased region" description="Polar residues" evidence="1">
    <location>
        <begin position="22"/>
        <end position="44"/>
    </location>
</feature>
<dbReference type="AlphaFoldDB" id="A0A8X6JH51"/>
<feature type="compositionally biased region" description="Polar residues" evidence="1">
    <location>
        <begin position="1"/>
        <end position="14"/>
    </location>
</feature>
<sequence length="146" mass="16058">MTSSRSLGTTSEFAQSKDPRTMKSSPDEGSSTCSTPRRSRNATLGNRRKFVRHLTGENSDRCKIPTIELTNHFSTTWDLQPKLPTLLHSIHPTDHPWSMPSRLSSLASCLQSAENSAPGPDGIHVPTMEGGRPWLQNPLAQFSMSA</sequence>
<dbReference type="EMBL" id="BMAO01028486">
    <property type="protein sequence ID" value="GFR25043.1"/>
    <property type="molecule type" value="Genomic_DNA"/>
</dbReference>
<evidence type="ECO:0000313" key="2">
    <source>
        <dbReference type="EMBL" id="GFR25043.1"/>
    </source>
</evidence>
<evidence type="ECO:0000313" key="3">
    <source>
        <dbReference type="Proteomes" id="UP000887116"/>
    </source>
</evidence>
<comment type="caution">
    <text evidence="2">The sequence shown here is derived from an EMBL/GenBank/DDBJ whole genome shotgun (WGS) entry which is preliminary data.</text>
</comment>
<reference evidence="2" key="1">
    <citation type="submission" date="2020-07" db="EMBL/GenBank/DDBJ databases">
        <title>Multicomponent nature underlies the extraordinary mechanical properties of spider dragline silk.</title>
        <authorList>
            <person name="Kono N."/>
            <person name="Nakamura H."/>
            <person name="Mori M."/>
            <person name="Yoshida Y."/>
            <person name="Ohtoshi R."/>
            <person name="Malay A.D."/>
            <person name="Moran D.A.P."/>
            <person name="Tomita M."/>
            <person name="Numata K."/>
            <person name="Arakawa K."/>
        </authorList>
    </citation>
    <scope>NUCLEOTIDE SEQUENCE</scope>
</reference>
<accession>A0A8X6JH51</accession>
<protein>
    <submittedName>
        <fullName evidence="2">Uncharacterized protein</fullName>
    </submittedName>
</protein>
<organism evidence="2 3">
    <name type="scientific">Trichonephila clavata</name>
    <name type="common">Joro spider</name>
    <name type="synonym">Nephila clavata</name>
    <dbReference type="NCBI Taxonomy" id="2740835"/>
    <lineage>
        <taxon>Eukaryota</taxon>
        <taxon>Metazoa</taxon>
        <taxon>Ecdysozoa</taxon>
        <taxon>Arthropoda</taxon>
        <taxon>Chelicerata</taxon>
        <taxon>Arachnida</taxon>
        <taxon>Araneae</taxon>
        <taxon>Araneomorphae</taxon>
        <taxon>Entelegynae</taxon>
        <taxon>Araneoidea</taxon>
        <taxon>Nephilidae</taxon>
        <taxon>Trichonephila</taxon>
    </lineage>
</organism>
<dbReference type="Proteomes" id="UP000887116">
    <property type="component" value="Unassembled WGS sequence"/>
</dbReference>
<feature type="region of interest" description="Disordered" evidence="1">
    <location>
        <begin position="1"/>
        <end position="50"/>
    </location>
</feature>
<keyword evidence="3" id="KW-1185">Reference proteome</keyword>
<proteinExistence type="predicted"/>
<gene>
    <name evidence="2" type="ORF">TNCT_257831</name>
</gene>
<evidence type="ECO:0000256" key="1">
    <source>
        <dbReference type="SAM" id="MobiDB-lite"/>
    </source>
</evidence>
<name>A0A8X6JH51_TRICU</name>